<evidence type="ECO:0000256" key="2">
    <source>
        <dbReference type="ARBA" id="ARBA00005517"/>
    </source>
</evidence>
<dbReference type="InterPro" id="IPR001926">
    <property type="entry name" value="TrpB-like_PALP"/>
</dbReference>
<keyword evidence="4 8" id="KW-0456">Lyase</keyword>
<evidence type="ECO:0000256" key="5">
    <source>
        <dbReference type="NCBIfam" id="TIGR00260"/>
    </source>
</evidence>
<evidence type="ECO:0000256" key="6">
    <source>
        <dbReference type="PIRSR" id="PIRSR604450-51"/>
    </source>
</evidence>
<accession>A0A977KWA5</accession>
<comment type="similarity">
    <text evidence="2">Belongs to the threonine synthase family.</text>
</comment>
<dbReference type="SUPFAM" id="SSF53686">
    <property type="entry name" value="Tryptophan synthase beta subunit-like PLP-dependent enzymes"/>
    <property type="match status" value="1"/>
</dbReference>
<dbReference type="Pfam" id="PF00291">
    <property type="entry name" value="PALP"/>
    <property type="match status" value="1"/>
</dbReference>
<dbReference type="InterPro" id="IPR036052">
    <property type="entry name" value="TrpB-like_PALP_sf"/>
</dbReference>
<organism evidence="8">
    <name type="scientific">Woronichinia naegeliana WA131</name>
    <dbReference type="NCBI Taxonomy" id="2824559"/>
    <lineage>
        <taxon>Bacteria</taxon>
        <taxon>Bacillati</taxon>
        <taxon>Cyanobacteriota</taxon>
        <taxon>Cyanophyceae</taxon>
        <taxon>Synechococcales</taxon>
        <taxon>Coelosphaeriaceae</taxon>
        <taxon>Woronichinia</taxon>
    </lineage>
</organism>
<dbReference type="GO" id="GO:0006567">
    <property type="term" value="P:L-threonine catabolic process"/>
    <property type="evidence" value="ECO:0007669"/>
    <property type="project" value="TreeGrafter"/>
</dbReference>
<dbReference type="AlphaFoldDB" id="A0A977KWA5"/>
<name>A0A977KWA5_9CYAN</name>
<dbReference type="GO" id="GO:0009088">
    <property type="term" value="P:threonine biosynthetic process"/>
    <property type="evidence" value="ECO:0007669"/>
    <property type="project" value="UniProtKB-UniRule"/>
</dbReference>
<dbReference type="InterPro" id="IPR050147">
    <property type="entry name" value="Ser/Thr_Dehydratase"/>
</dbReference>
<evidence type="ECO:0000313" key="8">
    <source>
        <dbReference type="EMBL" id="UXE61099.1"/>
    </source>
</evidence>
<comment type="cofactor">
    <cofactor evidence="1 6">
        <name>pyridoxal 5'-phosphate</name>
        <dbReference type="ChEBI" id="CHEBI:597326"/>
    </cofactor>
</comment>
<dbReference type="CDD" id="cd01563">
    <property type="entry name" value="Thr-synth_1"/>
    <property type="match status" value="1"/>
</dbReference>
<evidence type="ECO:0000256" key="1">
    <source>
        <dbReference type="ARBA" id="ARBA00001933"/>
    </source>
</evidence>
<evidence type="ECO:0000256" key="3">
    <source>
        <dbReference type="ARBA" id="ARBA00022898"/>
    </source>
</evidence>
<dbReference type="GO" id="GO:0004794">
    <property type="term" value="F:threonine deaminase activity"/>
    <property type="evidence" value="ECO:0007669"/>
    <property type="project" value="TreeGrafter"/>
</dbReference>
<dbReference type="KEGG" id="wna:KA717_37825"/>
<proteinExistence type="inferred from homology"/>
<dbReference type="PANTHER" id="PTHR48078:SF6">
    <property type="entry name" value="L-THREONINE DEHYDRATASE CATABOLIC TDCB"/>
    <property type="match status" value="1"/>
</dbReference>
<gene>
    <name evidence="8" type="primary">thrC</name>
    <name evidence="8" type="ORF">KA717_37825</name>
</gene>
<dbReference type="FunFam" id="3.40.50.1100:FF:000012">
    <property type="entry name" value="Threonine synthase"/>
    <property type="match status" value="1"/>
</dbReference>
<dbReference type="NCBIfam" id="TIGR00260">
    <property type="entry name" value="thrC"/>
    <property type="match status" value="1"/>
</dbReference>
<evidence type="ECO:0000259" key="7">
    <source>
        <dbReference type="Pfam" id="PF00291"/>
    </source>
</evidence>
<keyword evidence="3 6" id="KW-0663">Pyridoxal phosphate</keyword>
<dbReference type="Gene3D" id="3.40.50.1100">
    <property type="match status" value="2"/>
</dbReference>
<dbReference type="GO" id="GO:0004795">
    <property type="term" value="F:threonine synthase activity"/>
    <property type="evidence" value="ECO:0007669"/>
    <property type="project" value="UniProtKB-UniRule"/>
</dbReference>
<sequence>MTVATQIPTAFTTQAPTSFCTKLVSKEGGTEYPLKAIHICEETFAPLEVAYDYDLIRRYVTRETIQAGPHSIWRYRAFLPVVGDDLIDVGTGMTPLVKSHRLARRLGLKNLYIKNDAVNMPTLSFKDRVVSVALTRARELGFTTVSCASTGNLANSTAAIAAHAGLDCCVFIPSDLEAGKILGTLIYNPTVMAVKGNYDQVNRLCCEVGNTYGWGFVNINLRPYYSEGSKTLGFEVAEQLGWKLPDHIVAPLASGSLFTKIYKGFQEFVKVGLVDDKPVRFSGAQAQGCSPIATAFKEGRDFIAPVKPDTIAKSIAIGNPADGMYAIDIANKTNGNIESVTDAEIIEGIKLLAETEGIFTETAGGTTVAVLKKLVEAGKIDPEETTVVYITGNGLKTQEAVQGYIGEPLIIEPKLDSFERALERSRTLERLEWQQVLV</sequence>
<dbReference type="EC" id="4.2.3.1" evidence="5"/>
<dbReference type="InterPro" id="IPR004450">
    <property type="entry name" value="Thr_synthase-like"/>
</dbReference>
<dbReference type="Proteomes" id="UP001065613">
    <property type="component" value="Chromosome"/>
</dbReference>
<dbReference type="GO" id="GO:0006565">
    <property type="term" value="P:L-serine catabolic process"/>
    <property type="evidence" value="ECO:0007669"/>
    <property type="project" value="TreeGrafter"/>
</dbReference>
<dbReference type="PANTHER" id="PTHR48078">
    <property type="entry name" value="THREONINE DEHYDRATASE, MITOCHONDRIAL-RELATED"/>
    <property type="match status" value="1"/>
</dbReference>
<protein>
    <recommendedName>
        <fullName evidence="5">Threonine synthase</fullName>
        <ecNumber evidence="5">4.2.3.1</ecNumber>
    </recommendedName>
</protein>
<dbReference type="GO" id="GO:0003941">
    <property type="term" value="F:L-serine ammonia-lyase activity"/>
    <property type="evidence" value="ECO:0007669"/>
    <property type="project" value="TreeGrafter"/>
</dbReference>
<feature type="modified residue" description="N6-(pyridoxal phosphate)lysine" evidence="6">
    <location>
        <position position="126"/>
    </location>
</feature>
<evidence type="ECO:0000256" key="4">
    <source>
        <dbReference type="ARBA" id="ARBA00023239"/>
    </source>
</evidence>
<dbReference type="GO" id="GO:0009097">
    <property type="term" value="P:isoleucine biosynthetic process"/>
    <property type="evidence" value="ECO:0007669"/>
    <property type="project" value="TreeGrafter"/>
</dbReference>
<feature type="domain" description="Tryptophan synthase beta chain-like PALP" evidence="7">
    <location>
        <begin position="90"/>
        <end position="392"/>
    </location>
</feature>
<reference evidence="8" key="1">
    <citation type="submission" date="2021-04" db="EMBL/GenBank/DDBJ databases">
        <title>Genome sequence of Woronichinia naegeliana from Washington state freshwater lake bloom.</title>
        <authorList>
            <person name="Dreher T.W."/>
        </authorList>
    </citation>
    <scope>NUCLEOTIDE SEQUENCE</scope>
    <source>
        <strain evidence="8">WA131</strain>
    </source>
</reference>
<dbReference type="EMBL" id="CP073041">
    <property type="protein sequence ID" value="UXE61099.1"/>
    <property type="molecule type" value="Genomic_DNA"/>
</dbReference>